<protein>
    <recommendedName>
        <fullName evidence="1">Jacalin-type lectin domain-containing protein</fullName>
    </recommendedName>
</protein>
<dbReference type="InterPro" id="IPR036404">
    <property type="entry name" value="Jacalin-like_lectin_dom_sf"/>
</dbReference>
<dbReference type="Proteomes" id="UP001187315">
    <property type="component" value="Unassembled WGS sequence"/>
</dbReference>
<comment type="caution">
    <text evidence="2">The sequence shown here is derived from an EMBL/GenBank/DDBJ whole genome shotgun (WGS) entry which is preliminary data.</text>
</comment>
<evidence type="ECO:0000313" key="3">
    <source>
        <dbReference type="Proteomes" id="UP001187315"/>
    </source>
</evidence>
<dbReference type="PROSITE" id="PS51752">
    <property type="entry name" value="JACALIN_LECTIN"/>
    <property type="match status" value="1"/>
</dbReference>
<accession>A0AA88MF19</accession>
<proteinExistence type="predicted"/>
<dbReference type="PANTHER" id="PTHR34007">
    <property type="entry name" value="AEROLYSIN-LIKE PROTEIN-RELATED"/>
    <property type="match status" value="1"/>
</dbReference>
<dbReference type="Pfam" id="PF01419">
    <property type="entry name" value="Jacalin"/>
    <property type="match status" value="1"/>
</dbReference>
<dbReference type="EMBL" id="JAVHJS010000014">
    <property type="protein sequence ID" value="KAK2836806.1"/>
    <property type="molecule type" value="Genomic_DNA"/>
</dbReference>
<sequence>MATSVVEDGGMGGQRFYFNGMNNQSLLKKIKVWEGDLEIKAVKVWLTDGRFKPFGVPDRNLKEFTFDDDEIFASLSLWPNQAGTYLGAIKFKTSSSREFHACVTSCQLQSEVVVDVESGNCPGIQRRSEADIDRFGFVILKKKSA</sequence>
<evidence type="ECO:0000313" key="2">
    <source>
        <dbReference type="EMBL" id="KAK2836806.1"/>
    </source>
</evidence>
<dbReference type="AlphaFoldDB" id="A0AA88MF19"/>
<reference evidence="2" key="1">
    <citation type="submission" date="2023-08" db="EMBL/GenBank/DDBJ databases">
        <title>Pelteobagrus vachellii genome.</title>
        <authorList>
            <person name="Liu H."/>
        </authorList>
    </citation>
    <scope>NUCLEOTIDE SEQUENCE</scope>
    <source>
        <strain evidence="2">PRFRI_2022a</strain>
        <tissue evidence="2">Muscle</tissue>
    </source>
</reference>
<name>A0AA88MF19_TACVA</name>
<organism evidence="2 3">
    <name type="scientific">Tachysurus vachellii</name>
    <name type="common">Darkbarbel catfish</name>
    <name type="synonym">Pelteobagrus vachellii</name>
    <dbReference type="NCBI Taxonomy" id="175792"/>
    <lineage>
        <taxon>Eukaryota</taxon>
        <taxon>Metazoa</taxon>
        <taxon>Chordata</taxon>
        <taxon>Craniata</taxon>
        <taxon>Vertebrata</taxon>
        <taxon>Euteleostomi</taxon>
        <taxon>Actinopterygii</taxon>
        <taxon>Neopterygii</taxon>
        <taxon>Teleostei</taxon>
        <taxon>Ostariophysi</taxon>
        <taxon>Siluriformes</taxon>
        <taxon>Bagridae</taxon>
        <taxon>Tachysurus</taxon>
    </lineage>
</organism>
<gene>
    <name evidence="2" type="ORF">Q7C36_014675</name>
</gene>
<dbReference type="SUPFAM" id="SSF51101">
    <property type="entry name" value="Mannose-binding lectins"/>
    <property type="match status" value="1"/>
</dbReference>
<dbReference type="Gene3D" id="2.100.10.30">
    <property type="entry name" value="Jacalin-like lectin domain"/>
    <property type="match status" value="1"/>
</dbReference>
<dbReference type="InterPro" id="IPR053280">
    <property type="entry name" value="Aerolysin-like_pore-former"/>
</dbReference>
<dbReference type="CDD" id="cd09302">
    <property type="entry name" value="Jacalin_like"/>
    <property type="match status" value="1"/>
</dbReference>
<dbReference type="PANTHER" id="PTHR34007:SF1">
    <property type="entry name" value="AEROLYSIN-LIKE PROTEIN-RELATED"/>
    <property type="match status" value="1"/>
</dbReference>
<evidence type="ECO:0000259" key="1">
    <source>
        <dbReference type="PROSITE" id="PS51752"/>
    </source>
</evidence>
<feature type="domain" description="Jacalin-type lectin" evidence="1">
    <location>
        <begin position="2"/>
        <end position="141"/>
    </location>
</feature>
<dbReference type="InterPro" id="IPR001229">
    <property type="entry name" value="Jacalin-like_lectin_dom"/>
</dbReference>
<keyword evidence="3" id="KW-1185">Reference proteome</keyword>